<dbReference type="GO" id="GO:0023026">
    <property type="term" value="F:MHC class II protein complex binding"/>
    <property type="evidence" value="ECO:0000318"/>
    <property type="project" value="GO_Central"/>
</dbReference>
<keyword evidence="1" id="KW-0812">Transmembrane</keyword>
<dbReference type="Gene3D" id="2.60.40.10">
    <property type="entry name" value="Immunoglobulins"/>
    <property type="match status" value="1"/>
</dbReference>
<dbReference type="GO" id="GO:0042605">
    <property type="term" value="F:peptide antigen binding"/>
    <property type="evidence" value="ECO:0000318"/>
    <property type="project" value="GO_Central"/>
</dbReference>
<keyword evidence="1" id="KW-1133">Transmembrane helix</keyword>
<sequence length="186" mass="21436">MHLKIPLMLGTLFFVILLLPEKAGSVNVPPYRRTRLRTAMGCPLPQDNLQMIVFSDKSKELDQSDNQIYSTANYSPILNITWPREREPVVEGVLESNLLPWFHHPFCKFYELVIGSSINDSFNSKVDHLGLKKTLLVHWESSALIQILEATEILVYALGVIMLLWNFILIIMFFKRSMFSTRVPMP</sequence>
<feature type="transmembrane region" description="Helical" evidence="1">
    <location>
        <begin position="153"/>
        <end position="174"/>
    </location>
</feature>
<dbReference type="InterPro" id="IPR013783">
    <property type="entry name" value="Ig-like_fold"/>
</dbReference>
<keyword evidence="1" id="KW-0472">Membrane</keyword>
<dbReference type="Proteomes" id="UP000002279">
    <property type="component" value="Chromosome X5"/>
</dbReference>
<dbReference type="GO" id="GO:0050778">
    <property type="term" value="P:positive regulation of immune response"/>
    <property type="evidence" value="ECO:0000318"/>
    <property type="project" value="GO_Central"/>
</dbReference>
<dbReference type="GO" id="GO:0005765">
    <property type="term" value="C:lysosomal membrane"/>
    <property type="evidence" value="ECO:0000318"/>
    <property type="project" value="GO_Central"/>
</dbReference>
<organism evidence="3 4">
    <name type="scientific">Ornithorhynchus anatinus</name>
    <name type="common">Duckbill platypus</name>
    <dbReference type="NCBI Taxonomy" id="9258"/>
    <lineage>
        <taxon>Eukaryota</taxon>
        <taxon>Metazoa</taxon>
        <taxon>Chordata</taxon>
        <taxon>Craniata</taxon>
        <taxon>Vertebrata</taxon>
        <taxon>Euteleostomi</taxon>
        <taxon>Mammalia</taxon>
        <taxon>Monotremata</taxon>
        <taxon>Ornithorhynchidae</taxon>
        <taxon>Ornithorhynchus</taxon>
    </lineage>
</organism>
<dbReference type="GO" id="GO:0031902">
    <property type="term" value="C:late endosome membrane"/>
    <property type="evidence" value="ECO:0000318"/>
    <property type="project" value="GO_Central"/>
</dbReference>
<dbReference type="GO" id="GO:0042613">
    <property type="term" value="C:MHC class II protein complex"/>
    <property type="evidence" value="ECO:0000318"/>
    <property type="project" value="GO_Central"/>
</dbReference>
<reference evidence="3" key="3">
    <citation type="submission" date="2025-09" db="UniProtKB">
        <authorList>
            <consortium name="Ensembl"/>
        </authorList>
    </citation>
    <scope>IDENTIFICATION</scope>
    <source>
        <strain evidence="3">Glennie</strain>
    </source>
</reference>
<evidence type="ECO:0000313" key="4">
    <source>
        <dbReference type="Proteomes" id="UP000002279"/>
    </source>
</evidence>
<dbReference type="PANTHER" id="PTHR19944">
    <property type="entry name" value="MHC CLASS II-RELATED"/>
    <property type="match status" value="1"/>
</dbReference>
<dbReference type="PANTHER" id="PTHR19944:SF86">
    <property type="entry name" value="HLA CLASS II HISTOCOMPATIBILITY ANTIGEN, DR ALPHA CHAIN"/>
    <property type="match status" value="1"/>
</dbReference>
<accession>A0A6I8PIR2</accession>
<evidence type="ECO:0000256" key="1">
    <source>
        <dbReference type="SAM" id="Phobius"/>
    </source>
</evidence>
<dbReference type="OMA" id="ANTPICL"/>
<feature type="signal peptide" evidence="2">
    <location>
        <begin position="1"/>
        <end position="25"/>
    </location>
</feature>
<evidence type="ECO:0000313" key="3">
    <source>
        <dbReference type="Ensembl" id="ENSOANP00000052502.1"/>
    </source>
</evidence>
<proteinExistence type="predicted"/>
<protein>
    <submittedName>
        <fullName evidence="3">Uncharacterized protein</fullName>
    </submittedName>
</protein>
<dbReference type="GO" id="GO:0002503">
    <property type="term" value="P:peptide antigen assembly with MHC class II protein complex"/>
    <property type="evidence" value="ECO:0000318"/>
    <property type="project" value="GO_Central"/>
</dbReference>
<name>A0A6I8PIR2_ORNAN</name>
<reference evidence="3" key="2">
    <citation type="submission" date="2025-08" db="UniProtKB">
        <authorList>
            <consortium name="Ensembl"/>
        </authorList>
    </citation>
    <scope>IDENTIFICATION</scope>
    <source>
        <strain evidence="3">Glennie</strain>
    </source>
</reference>
<evidence type="ECO:0000256" key="2">
    <source>
        <dbReference type="SAM" id="SignalP"/>
    </source>
</evidence>
<dbReference type="GO" id="GO:0050870">
    <property type="term" value="P:positive regulation of T cell activation"/>
    <property type="evidence" value="ECO:0000318"/>
    <property type="project" value="GO_Central"/>
</dbReference>
<dbReference type="AlphaFoldDB" id="A0A6I8PIR2"/>
<dbReference type="GO" id="GO:0019886">
    <property type="term" value="P:antigen processing and presentation of exogenous peptide antigen via MHC class II"/>
    <property type="evidence" value="ECO:0000318"/>
    <property type="project" value="GO_Central"/>
</dbReference>
<keyword evidence="4" id="KW-1185">Reference proteome</keyword>
<dbReference type="Bgee" id="ENSOANG00000021317">
    <property type="expression patterns" value="Expressed in testis"/>
</dbReference>
<dbReference type="InterPro" id="IPR050160">
    <property type="entry name" value="MHC/Immunoglobulin"/>
</dbReference>
<dbReference type="InParanoid" id="A0A6I8PIR2"/>
<dbReference type="Ensembl" id="ENSOANT00000048254.1">
    <property type="protein sequence ID" value="ENSOANP00000052502.1"/>
    <property type="gene ID" value="ENSOANG00000021317.3"/>
</dbReference>
<keyword evidence="2" id="KW-0732">Signal</keyword>
<gene>
    <name evidence="3" type="primary">LOC103166389</name>
</gene>
<feature type="chain" id="PRO_5026293097" evidence="2">
    <location>
        <begin position="26"/>
        <end position="186"/>
    </location>
</feature>
<reference evidence="3 4" key="1">
    <citation type="journal article" date="2008" name="Nature">
        <title>Genome analysis of the platypus reveals unique signatures of evolution.</title>
        <authorList>
            <person name="Warren W.C."/>
            <person name="Hillier L.W."/>
            <person name="Marshall Graves J.A."/>
            <person name="Birney E."/>
            <person name="Ponting C.P."/>
            <person name="Grutzner F."/>
            <person name="Belov K."/>
            <person name="Miller W."/>
            <person name="Clarke L."/>
            <person name="Chinwalla A.T."/>
            <person name="Yang S.P."/>
            <person name="Heger A."/>
            <person name="Locke D.P."/>
            <person name="Miethke P."/>
            <person name="Waters P.D."/>
            <person name="Veyrunes F."/>
            <person name="Fulton L."/>
            <person name="Fulton B."/>
            <person name="Graves T."/>
            <person name="Wallis J."/>
            <person name="Puente X.S."/>
            <person name="Lopez-Otin C."/>
            <person name="Ordonez G.R."/>
            <person name="Eichler E.E."/>
            <person name="Chen L."/>
            <person name="Cheng Z."/>
            <person name="Deakin J.E."/>
            <person name="Alsop A."/>
            <person name="Thompson K."/>
            <person name="Kirby P."/>
            <person name="Papenfuss A.T."/>
            <person name="Wakefield M.J."/>
            <person name="Olender T."/>
            <person name="Lancet D."/>
            <person name="Huttley G.A."/>
            <person name="Smit A.F."/>
            <person name="Pask A."/>
            <person name="Temple-Smith P."/>
            <person name="Batzer M.A."/>
            <person name="Walker J.A."/>
            <person name="Konkel M.K."/>
            <person name="Harris R.S."/>
            <person name="Whittington C.M."/>
            <person name="Wong E.S."/>
            <person name="Gemmell N.J."/>
            <person name="Buschiazzo E."/>
            <person name="Vargas Jentzsch I.M."/>
            <person name="Merkel A."/>
            <person name="Schmitz J."/>
            <person name="Zemann A."/>
            <person name="Churakov G."/>
            <person name="Kriegs J.O."/>
            <person name="Brosius J."/>
            <person name="Murchison E.P."/>
            <person name="Sachidanandam R."/>
            <person name="Smith C."/>
            <person name="Hannon G.J."/>
            <person name="Tsend-Ayush E."/>
            <person name="McMillan D."/>
            <person name="Attenborough R."/>
            <person name="Rens W."/>
            <person name="Ferguson-Smith M."/>
            <person name="Lefevre C.M."/>
            <person name="Sharp J.A."/>
            <person name="Nicholas K.R."/>
            <person name="Ray D.A."/>
            <person name="Kube M."/>
            <person name="Reinhardt R."/>
            <person name="Pringle T.H."/>
            <person name="Taylor J."/>
            <person name="Jones R.C."/>
            <person name="Nixon B."/>
            <person name="Dacheux J.L."/>
            <person name="Niwa H."/>
            <person name="Sekita Y."/>
            <person name="Huang X."/>
            <person name="Stark A."/>
            <person name="Kheradpour P."/>
            <person name="Kellis M."/>
            <person name="Flicek P."/>
            <person name="Chen Y."/>
            <person name="Webber C."/>
            <person name="Hardison R."/>
            <person name="Nelson J."/>
            <person name="Hallsworth-Pepin K."/>
            <person name="Delehaunty K."/>
            <person name="Markovic C."/>
            <person name="Minx P."/>
            <person name="Feng Y."/>
            <person name="Kremitzki C."/>
            <person name="Mitreva M."/>
            <person name="Glasscock J."/>
            <person name="Wylie T."/>
            <person name="Wohldmann P."/>
            <person name="Thiru P."/>
            <person name="Nhan M.N."/>
            <person name="Pohl C.S."/>
            <person name="Smith S.M."/>
            <person name="Hou S."/>
            <person name="Nefedov M."/>
            <person name="de Jong P.J."/>
            <person name="Renfree M.B."/>
            <person name="Mardis E.R."/>
            <person name="Wilson R.K."/>
        </authorList>
    </citation>
    <scope>NUCLEOTIDE SEQUENCE [LARGE SCALE GENOMIC DNA]</scope>
    <source>
        <strain evidence="3 4">Glennie</strain>
    </source>
</reference>